<gene>
    <name evidence="1" type="ORF">LshimejAT787_1205090</name>
</gene>
<organism evidence="1 2">
    <name type="scientific">Lyophyllum shimeji</name>
    <name type="common">Hon-shimeji</name>
    <name type="synonym">Tricholoma shimeji</name>
    <dbReference type="NCBI Taxonomy" id="47721"/>
    <lineage>
        <taxon>Eukaryota</taxon>
        <taxon>Fungi</taxon>
        <taxon>Dikarya</taxon>
        <taxon>Basidiomycota</taxon>
        <taxon>Agaricomycotina</taxon>
        <taxon>Agaricomycetes</taxon>
        <taxon>Agaricomycetidae</taxon>
        <taxon>Agaricales</taxon>
        <taxon>Tricholomatineae</taxon>
        <taxon>Lyophyllaceae</taxon>
        <taxon>Lyophyllum</taxon>
    </lineage>
</organism>
<protein>
    <submittedName>
        <fullName evidence="1">Uncharacterized protein</fullName>
    </submittedName>
</protein>
<accession>A0A9P3UT00</accession>
<evidence type="ECO:0000313" key="1">
    <source>
        <dbReference type="EMBL" id="GLB43060.1"/>
    </source>
</evidence>
<comment type="caution">
    <text evidence="1">The sequence shown here is derived from an EMBL/GenBank/DDBJ whole genome shotgun (WGS) entry which is preliminary data.</text>
</comment>
<evidence type="ECO:0000313" key="2">
    <source>
        <dbReference type="Proteomes" id="UP001063166"/>
    </source>
</evidence>
<keyword evidence="2" id="KW-1185">Reference proteome</keyword>
<proteinExistence type="predicted"/>
<sequence length="109" mass="12530">MYRRLSKPSIVGRETRQVAIVDRRRSWKARGSRRVISQVLERIWYGLVASQMPCSHRMSNIDQARKMRSRIECPRKHCGILSAVPVPPTDKGNSQQFLDGALLAVDREL</sequence>
<reference evidence="1" key="1">
    <citation type="submission" date="2022-07" db="EMBL/GenBank/DDBJ databases">
        <title>The genome of Lyophyllum shimeji provides insight into the initial evolution of ectomycorrhizal fungal genome.</title>
        <authorList>
            <person name="Kobayashi Y."/>
            <person name="Shibata T."/>
            <person name="Hirakawa H."/>
            <person name="Shigenobu S."/>
            <person name="Nishiyama T."/>
            <person name="Yamada A."/>
            <person name="Hasebe M."/>
            <person name="Kawaguchi M."/>
        </authorList>
    </citation>
    <scope>NUCLEOTIDE SEQUENCE</scope>
    <source>
        <strain evidence="1">AT787</strain>
    </source>
</reference>
<name>A0A9P3UT00_LYOSH</name>
<dbReference type="AlphaFoldDB" id="A0A9P3UT00"/>
<dbReference type="Proteomes" id="UP001063166">
    <property type="component" value="Unassembled WGS sequence"/>
</dbReference>
<dbReference type="EMBL" id="BRPK01000012">
    <property type="protein sequence ID" value="GLB43060.1"/>
    <property type="molecule type" value="Genomic_DNA"/>
</dbReference>